<dbReference type="PANTHER" id="PTHR46696">
    <property type="entry name" value="P450, PUTATIVE (EUROFUNG)-RELATED"/>
    <property type="match status" value="1"/>
</dbReference>
<dbReference type="GO" id="GO:0005506">
    <property type="term" value="F:iron ion binding"/>
    <property type="evidence" value="ECO:0007669"/>
    <property type="project" value="InterPro"/>
</dbReference>
<dbReference type="InterPro" id="IPR002397">
    <property type="entry name" value="Cyt_P450_B"/>
</dbReference>
<dbReference type="FunFam" id="1.10.630.10:FF:000018">
    <property type="entry name" value="Cytochrome P450 monooxygenase"/>
    <property type="match status" value="1"/>
</dbReference>
<keyword evidence="3 7" id="KW-0479">Metal-binding</keyword>
<dbReference type="PRINTS" id="PR00385">
    <property type="entry name" value="P450"/>
</dbReference>
<evidence type="ECO:0000313" key="9">
    <source>
        <dbReference type="Proteomes" id="UP000476310"/>
    </source>
</evidence>
<dbReference type="Gene3D" id="1.10.630.10">
    <property type="entry name" value="Cytochrome P450"/>
    <property type="match status" value="1"/>
</dbReference>
<comment type="caution">
    <text evidence="8">The sequence shown here is derived from an EMBL/GenBank/DDBJ whole genome shotgun (WGS) entry which is preliminary data.</text>
</comment>
<dbReference type="InterPro" id="IPR036396">
    <property type="entry name" value="Cyt_P450_sf"/>
</dbReference>
<keyword evidence="4 7" id="KW-0560">Oxidoreductase</keyword>
<dbReference type="CDD" id="cd11031">
    <property type="entry name" value="Cyp158A-like"/>
    <property type="match status" value="1"/>
</dbReference>
<evidence type="ECO:0000256" key="3">
    <source>
        <dbReference type="ARBA" id="ARBA00022723"/>
    </source>
</evidence>
<proteinExistence type="inferred from homology"/>
<dbReference type="RefSeq" id="WP_164429272.1">
    <property type="nucleotide sequence ID" value="NZ_JAAIKT010000024.1"/>
</dbReference>
<dbReference type="InterPro" id="IPR017972">
    <property type="entry name" value="Cyt_P450_CS"/>
</dbReference>
<evidence type="ECO:0000256" key="5">
    <source>
        <dbReference type="ARBA" id="ARBA00023004"/>
    </source>
</evidence>
<gene>
    <name evidence="8" type="ORF">G4H13_20480</name>
</gene>
<evidence type="ECO:0000256" key="2">
    <source>
        <dbReference type="ARBA" id="ARBA00022617"/>
    </source>
</evidence>
<comment type="similarity">
    <text evidence="1 7">Belongs to the cytochrome P450 family.</text>
</comment>
<evidence type="ECO:0000256" key="4">
    <source>
        <dbReference type="ARBA" id="ARBA00023002"/>
    </source>
</evidence>
<dbReference type="GO" id="GO:0020037">
    <property type="term" value="F:heme binding"/>
    <property type="evidence" value="ECO:0007669"/>
    <property type="project" value="InterPro"/>
</dbReference>
<sequence>MTTTEDGPRSYPFGPITRLDLDPTLKELCGEQPVLRVRLPFGGDGWLVTRHADVRTVLSDPRFSRAAAVGDHVPRTVAVGLPRTSMLSMDPPDHTRLRRRVTNAFSIHRLKALRPRVEEIVHELLDAMVAKGARADLTTALTWPLPITVICEMLGVPFADRERFGEWVDGLLMLADPKEAARARARLEEYLAGLIAQRRVTPTDDLLSELVAENEADDEGPLAEEELIGLGVSLLSAGQEATANQIGNFVYTLLTRPGLWEQLGAEPALVPKAVEELLRFIPNSATAGFTRIATEDVELSGQLVRAGDAVVAELGMANHDPEVFERPDEIDFHRERVPHVTFGHGLHHCLGAQLARLELRVVLEILTQRLRGLQLAVPADQLSWRTERLVRGVAALPVTW</sequence>
<reference evidence="8" key="1">
    <citation type="submission" date="2020-02" db="EMBL/GenBank/DDBJ databases">
        <title>A new Streptomyces sp. for controlling soil-borne diseases.</title>
        <authorList>
            <person name="Li X."/>
            <person name="Tian Y."/>
            <person name="Gao K."/>
        </authorList>
    </citation>
    <scope>NUCLEOTIDE SEQUENCE [LARGE SCALE GENOMIC DNA]</scope>
    <source>
        <strain evidence="8">0250</strain>
    </source>
</reference>
<keyword evidence="9" id="KW-1185">Reference proteome</keyword>
<name>A0A6G4AJ33_9ACTN</name>
<keyword evidence="2 7" id="KW-0349">Heme</keyword>
<dbReference type="Proteomes" id="UP000476310">
    <property type="component" value="Unassembled WGS sequence"/>
</dbReference>
<dbReference type="GO" id="GO:0016705">
    <property type="term" value="F:oxidoreductase activity, acting on paired donors, with incorporation or reduction of molecular oxygen"/>
    <property type="evidence" value="ECO:0007669"/>
    <property type="project" value="InterPro"/>
</dbReference>
<evidence type="ECO:0000313" key="8">
    <source>
        <dbReference type="EMBL" id="NEW72709.1"/>
    </source>
</evidence>
<evidence type="ECO:0000256" key="6">
    <source>
        <dbReference type="ARBA" id="ARBA00023033"/>
    </source>
</evidence>
<dbReference type="SUPFAM" id="SSF48264">
    <property type="entry name" value="Cytochrome P450"/>
    <property type="match status" value="1"/>
</dbReference>
<dbReference type="Pfam" id="PF00067">
    <property type="entry name" value="p450"/>
    <property type="match status" value="1"/>
</dbReference>
<dbReference type="GO" id="GO:0004497">
    <property type="term" value="F:monooxygenase activity"/>
    <property type="evidence" value="ECO:0007669"/>
    <property type="project" value="UniProtKB-KW"/>
</dbReference>
<keyword evidence="5 7" id="KW-0408">Iron</keyword>
<dbReference type="AlphaFoldDB" id="A0A6G4AJ33"/>
<keyword evidence="6 7" id="KW-0503">Monooxygenase</keyword>
<dbReference type="PANTHER" id="PTHR46696:SF1">
    <property type="entry name" value="CYTOCHROME P450 YJIB-RELATED"/>
    <property type="match status" value="1"/>
</dbReference>
<dbReference type="EMBL" id="JAAIKT010000024">
    <property type="protein sequence ID" value="NEW72709.1"/>
    <property type="molecule type" value="Genomic_DNA"/>
</dbReference>
<dbReference type="PRINTS" id="PR00359">
    <property type="entry name" value="BP450"/>
</dbReference>
<dbReference type="PROSITE" id="PS00086">
    <property type="entry name" value="CYTOCHROME_P450"/>
    <property type="match status" value="1"/>
</dbReference>
<dbReference type="InterPro" id="IPR001128">
    <property type="entry name" value="Cyt_P450"/>
</dbReference>
<protein>
    <submittedName>
        <fullName evidence="8">Cytochrome P450</fullName>
    </submittedName>
</protein>
<accession>A0A6G4AJ33</accession>
<evidence type="ECO:0000256" key="1">
    <source>
        <dbReference type="ARBA" id="ARBA00010617"/>
    </source>
</evidence>
<evidence type="ECO:0000256" key="7">
    <source>
        <dbReference type="RuleBase" id="RU000461"/>
    </source>
</evidence>
<organism evidence="8 9">
    <name type="scientific">Streptomyces rhizosphaericus</name>
    <dbReference type="NCBI Taxonomy" id="114699"/>
    <lineage>
        <taxon>Bacteria</taxon>
        <taxon>Bacillati</taxon>
        <taxon>Actinomycetota</taxon>
        <taxon>Actinomycetes</taxon>
        <taxon>Kitasatosporales</taxon>
        <taxon>Streptomycetaceae</taxon>
        <taxon>Streptomyces</taxon>
        <taxon>Streptomyces violaceusniger group</taxon>
    </lineage>
</organism>